<feature type="binding site" evidence="2">
    <location>
        <begin position="120"/>
        <end position="121"/>
    </location>
    <ligand>
        <name>ATP</name>
        <dbReference type="ChEBI" id="CHEBI:30616"/>
    </ligand>
</feature>
<evidence type="ECO:0000259" key="4">
    <source>
        <dbReference type="Pfam" id="PF02769"/>
    </source>
</evidence>
<dbReference type="PANTHER" id="PTHR30270:SF0">
    <property type="entry name" value="THIAMINE-MONOPHOSPHATE KINASE"/>
    <property type="match status" value="1"/>
</dbReference>
<proteinExistence type="inferred from homology"/>
<dbReference type="CDD" id="cd02194">
    <property type="entry name" value="ThiL"/>
    <property type="match status" value="1"/>
</dbReference>
<feature type="binding site" evidence="2">
    <location>
        <position position="218"/>
    </location>
    <ligand>
        <name>ATP</name>
        <dbReference type="ChEBI" id="CHEBI:30616"/>
    </ligand>
</feature>
<feature type="binding site" evidence="2">
    <location>
        <position position="45"/>
    </location>
    <ligand>
        <name>Mg(2+)</name>
        <dbReference type="ChEBI" id="CHEBI:18420"/>
        <label>2</label>
    </ligand>
</feature>
<dbReference type="InterPro" id="IPR006283">
    <property type="entry name" value="ThiL-like"/>
</dbReference>
<organism evidence="5 6">
    <name type="scientific">Rhodovibrio sodomensis</name>
    <dbReference type="NCBI Taxonomy" id="1088"/>
    <lineage>
        <taxon>Bacteria</taxon>
        <taxon>Pseudomonadati</taxon>
        <taxon>Pseudomonadota</taxon>
        <taxon>Alphaproteobacteria</taxon>
        <taxon>Rhodospirillales</taxon>
        <taxon>Rhodovibrionaceae</taxon>
        <taxon>Rhodovibrio</taxon>
    </lineage>
</organism>
<evidence type="ECO:0000259" key="3">
    <source>
        <dbReference type="Pfam" id="PF00586"/>
    </source>
</evidence>
<dbReference type="InterPro" id="IPR010918">
    <property type="entry name" value="PurM-like_C_dom"/>
</dbReference>
<dbReference type="EMBL" id="NRRL01000027">
    <property type="protein sequence ID" value="MBK1668649.1"/>
    <property type="molecule type" value="Genomic_DNA"/>
</dbReference>
<keyword evidence="2" id="KW-0460">Magnesium</keyword>
<dbReference type="EC" id="2.7.4.16" evidence="2"/>
<dbReference type="SUPFAM" id="SSF55326">
    <property type="entry name" value="PurM N-terminal domain-like"/>
    <property type="match status" value="1"/>
</dbReference>
<feature type="binding site" evidence="2">
    <location>
        <position position="121"/>
    </location>
    <ligand>
        <name>Mg(2+)</name>
        <dbReference type="ChEBI" id="CHEBI:18420"/>
        <label>1</label>
    </ligand>
</feature>
<feature type="domain" description="PurM-like C-terminal" evidence="4">
    <location>
        <begin position="152"/>
        <end position="309"/>
    </location>
</feature>
<evidence type="ECO:0000313" key="6">
    <source>
        <dbReference type="Proteomes" id="UP001296873"/>
    </source>
</evidence>
<keyword evidence="6" id="KW-1185">Reference proteome</keyword>
<dbReference type="RefSeq" id="WP_200340963.1">
    <property type="nucleotide sequence ID" value="NZ_NRRL01000027.1"/>
</dbReference>
<dbReference type="Pfam" id="PF00586">
    <property type="entry name" value="AIRS"/>
    <property type="match status" value="1"/>
</dbReference>
<dbReference type="SUPFAM" id="SSF56042">
    <property type="entry name" value="PurM C-terminal domain-like"/>
    <property type="match status" value="1"/>
</dbReference>
<keyword evidence="2" id="KW-0067">ATP-binding</keyword>
<feature type="binding site" evidence="2">
    <location>
        <position position="28"/>
    </location>
    <ligand>
        <name>Mg(2+)</name>
        <dbReference type="ChEBI" id="CHEBI:18420"/>
        <label>4</label>
    </ligand>
</feature>
<feature type="binding site" evidence="2">
    <location>
        <position position="43"/>
    </location>
    <ligand>
        <name>Mg(2+)</name>
        <dbReference type="ChEBI" id="CHEBI:18420"/>
        <label>4</label>
    </ligand>
</feature>
<reference evidence="5 6" key="1">
    <citation type="journal article" date="2020" name="Microorganisms">
        <title>Osmotic Adaptation and Compatible Solute Biosynthesis of Phototrophic Bacteria as Revealed from Genome Analyses.</title>
        <authorList>
            <person name="Imhoff J.F."/>
            <person name="Rahn T."/>
            <person name="Kunzel S."/>
            <person name="Keller A."/>
            <person name="Neulinger S.C."/>
        </authorList>
    </citation>
    <scope>NUCLEOTIDE SEQUENCE [LARGE SCALE GENOMIC DNA]</scope>
    <source>
        <strain evidence="5 6">DSM 9895</strain>
    </source>
</reference>
<feature type="binding site" evidence="2">
    <location>
        <position position="28"/>
    </location>
    <ligand>
        <name>Mg(2+)</name>
        <dbReference type="ChEBI" id="CHEBI:18420"/>
        <label>3</label>
    </ligand>
</feature>
<dbReference type="GO" id="GO:0016301">
    <property type="term" value="F:kinase activity"/>
    <property type="evidence" value="ECO:0007669"/>
    <property type="project" value="UniProtKB-KW"/>
</dbReference>
<comment type="caution">
    <text evidence="2">Lacks conserved residue(s) required for the propagation of feature annotation.</text>
</comment>
<feature type="binding site" evidence="2">
    <location>
        <position position="268"/>
    </location>
    <ligand>
        <name>substrate</name>
    </ligand>
</feature>
<dbReference type="HAMAP" id="MF_02128">
    <property type="entry name" value="TMP_kinase"/>
    <property type="match status" value="1"/>
</dbReference>
<keyword evidence="2 5" id="KW-0418">Kinase</keyword>
<comment type="catalytic activity">
    <reaction evidence="2">
        <text>thiamine phosphate + ATP = thiamine diphosphate + ADP</text>
        <dbReference type="Rhea" id="RHEA:15913"/>
        <dbReference type="ChEBI" id="CHEBI:30616"/>
        <dbReference type="ChEBI" id="CHEBI:37575"/>
        <dbReference type="ChEBI" id="CHEBI:58937"/>
        <dbReference type="ChEBI" id="CHEBI:456216"/>
        <dbReference type="EC" id="2.7.4.16"/>
    </reaction>
</comment>
<name>A0ABS1DE10_9PROT</name>
<feature type="domain" description="PurM-like N-terminal" evidence="3">
    <location>
        <begin position="27"/>
        <end position="139"/>
    </location>
</feature>
<keyword evidence="2" id="KW-0547">Nucleotide-binding</keyword>
<feature type="binding site" evidence="2">
    <location>
        <position position="45"/>
    </location>
    <ligand>
        <name>Mg(2+)</name>
        <dbReference type="ChEBI" id="CHEBI:18420"/>
        <label>1</label>
    </ligand>
</feature>
<feature type="binding site" evidence="2">
    <location>
        <position position="44"/>
    </location>
    <ligand>
        <name>Mg(2+)</name>
        <dbReference type="ChEBI" id="CHEBI:18420"/>
        <label>1</label>
    </ligand>
</feature>
<feature type="binding site" evidence="2">
    <location>
        <position position="216"/>
    </location>
    <ligand>
        <name>Mg(2+)</name>
        <dbReference type="ChEBI" id="CHEBI:18420"/>
        <label>3</label>
    </ligand>
</feature>
<evidence type="ECO:0000256" key="1">
    <source>
        <dbReference type="ARBA" id="ARBA00022977"/>
    </source>
</evidence>
<dbReference type="PANTHER" id="PTHR30270">
    <property type="entry name" value="THIAMINE-MONOPHOSPHATE KINASE"/>
    <property type="match status" value="1"/>
</dbReference>
<feature type="binding site" evidence="2">
    <location>
        <position position="147"/>
    </location>
    <ligand>
        <name>ATP</name>
        <dbReference type="ChEBI" id="CHEBI:30616"/>
    </ligand>
</feature>
<evidence type="ECO:0000256" key="2">
    <source>
        <dbReference type="HAMAP-Rule" id="MF_02128"/>
    </source>
</evidence>
<dbReference type="Gene3D" id="3.30.1330.10">
    <property type="entry name" value="PurM-like, N-terminal domain"/>
    <property type="match status" value="1"/>
</dbReference>
<dbReference type="InterPro" id="IPR016188">
    <property type="entry name" value="PurM-like_N"/>
</dbReference>
<sequence>MRGEFELIARYFAPLAAGTDGAFGLLDDAAVIPPLPGRHLVYTSDTIASGVHYLPDDPADDVARKLLRVNLSDLAAMGARPEGYLLNTAFQPDVQEDWIAGFAAGLAGDQDSYAVRLWGGDTTRTHGATVLSLTAVGSVPQGRCLRRAGARTGDNIYVSGTIGDAAFGLKAAQGELSDALDEPALATLIDRYRRPRPRVALGQGLLERGLATAALDISDGLVADLAHLCAASGVAAEVTAAAVPLSTPVQRLVEGDSRALSTALTAGDDYELVFAVPPGRQDAVLALARELDLPLTRIGQLRAGSGVAVRGPDGELLETGAAGWQHF</sequence>
<protein>
    <recommendedName>
        <fullName evidence="2">Thiamine-monophosphate kinase</fullName>
        <shortName evidence="2">TMP kinase</shortName>
        <shortName evidence="2">Thiamine-phosphate kinase</shortName>
        <ecNumber evidence="2">2.7.4.16</ecNumber>
    </recommendedName>
</protein>
<keyword evidence="2" id="KW-0808">Transferase</keyword>
<dbReference type="NCBIfam" id="TIGR01379">
    <property type="entry name" value="thiL"/>
    <property type="match status" value="1"/>
</dbReference>
<feature type="binding site" evidence="2">
    <location>
        <position position="73"/>
    </location>
    <ligand>
        <name>Mg(2+)</name>
        <dbReference type="ChEBI" id="CHEBI:18420"/>
        <label>2</label>
    </ligand>
</feature>
<keyword evidence="2" id="KW-0479">Metal-binding</keyword>
<feature type="binding site" evidence="2">
    <location>
        <position position="73"/>
    </location>
    <ligand>
        <name>Mg(2+)</name>
        <dbReference type="ChEBI" id="CHEBI:18420"/>
        <label>3</label>
    </ligand>
</feature>
<comment type="similarity">
    <text evidence="2">Belongs to the thiamine-monophosphate kinase family.</text>
</comment>
<dbReference type="Pfam" id="PF02769">
    <property type="entry name" value="AIRS_C"/>
    <property type="match status" value="1"/>
</dbReference>
<feature type="binding site" evidence="2">
    <location>
        <position position="219"/>
    </location>
    <ligand>
        <name>Mg(2+)</name>
        <dbReference type="ChEBI" id="CHEBI:18420"/>
        <label>5</label>
    </ligand>
</feature>
<comment type="function">
    <text evidence="2">Catalyzes the ATP-dependent phosphorylation of thiamine-monophosphate (TMP) to form thiamine-pyrophosphate (TPP), the active form of vitamin B1.</text>
</comment>
<feature type="binding site" evidence="2">
    <location>
        <position position="52"/>
    </location>
    <ligand>
        <name>substrate</name>
    </ligand>
</feature>
<comment type="caution">
    <text evidence="5">The sequence shown here is derived from an EMBL/GenBank/DDBJ whole genome shotgun (WGS) entry which is preliminary data.</text>
</comment>
<dbReference type="Proteomes" id="UP001296873">
    <property type="component" value="Unassembled WGS sequence"/>
</dbReference>
<dbReference type="InterPro" id="IPR036676">
    <property type="entry name" value="PurM-like_C_sf"/>
</dbReference>
<feature type="binding site" evidence="2">
    <location>
        <position position="73"/>
    </location>
    <ligand>
        <name>Mg(2+)</name>
        <dbReference type="ChEBI" id="CHEBI:18420"/>
        <label>4</label>
    </ligand>
</feature>
<comment type="miscellaneous">
    <text evidence="2">Reaction mechanism of ThiL seems to utilize a direct, inline transfer of the gamma-phosphate of ATP to TMP rather than a phosphorylated enzyme intermediate.</text>
</comment>
<evidence type="ECO:0000313" key="5">
    <source>
        <dbReference type="EMBL" id="MBK1668649.1"/>
    </source>
</evidence>
<keyword evidence="1 2" id="KW-0784">Thiamine biosynthesis</keyword>
<feature type="binding site" evidence="2">
    <location>
        <position position="324"/>
    </location>
    <ligand>
        <name>substrate</name>
    </ligand>
</feature>
<comment type="pathway">
    <text evidence="2">Cofactor biosynthesis; thiamine diphosphate biosynthesis; thiamine diphosphate from thiamine phosphate: step 1/1.</text>
</comment>
<dbReference type="Gene3D" id="3.90.650.10">
    <property type="entry name" value="PurM-like C-terminal domain"/>
    <property type="match status" value="1"/>
</dbReference>
<accession>A0ABS1DE10</accession>
<dbReference type="InterPro" id="IPR036921">
    <property type="entry name" value="PurM-like_N_sf"/>
</dbReference>
<gene>
    <name evidence="2 5" type="primary">thiL</name>
    <name evidence="5" type="ORF">CKO28_11475</name>
</gene>
<dbReference type="PIRSF" id="PIRSF005303">
    <property type="entry name" value="Thiam_monoph_kin"/>
    <property type="match status" value="1"/>
</dbReference>